<keyword evidence="5" id="KW-0997">Cell inner membrane</keyword>
<feature type="transmembrane region" description="Helical" evidence="12">
    <location>
        <begin position="212"/>
        <end position="233"/>
    </location>
</feature>
<evidence type="ECO:0000256" key="6">
    <source>
        <dbReference type="ARBA" id="ARBA00022679"/>
    </source>
</evidence>
<comment type="cofactor">
    <cofactor evidence="1">
        <name>Mg(2+)</name>
        <dbReference type="ChEBI" id="CHEBI:18420"/>
    </cofactor>
</comment>
<dbReference type="Pfam" id="PF01040">
    <property type="entry name" value="UbiA"/>
    <property type="match status" value="1"/>
</dbReference>
<reference evidence="13" key="1">
    <citation type="journal article" date="2021" name="ISME J.">
        <title>Fine-scale metabolic discontinuity in a stratified prokaryote microbiome of a Red Sea deep halocline.</title>
        <authorList>
            <person name="Michoud G."/>
            <person name="Ngugi D.K."/>
            <person name="Barozzi A."/>
            <person name="Merlino G."/>
            <person name="Calleja M.L."/>
            <person name="Delgado-Huertas A."/>
            <person name="Moran X.A.G."/>
            <person name="Daffonchio D."/>
        </authorList>
    </citation>
    <scope>NUCLEOTIDE SEQUENCE</scope>
    <source>
        <strain evidence="13">SuakinDeep_MAG55_1</strain>
    </source>
</reference>
<comment type="similarity">
    <text evidence="3">Belongs to the UbiA prenyltransferase family.</text>
</comment>
<feature type="transmembrane region" description="Helical" evidence="12">
    <location>
        <begin position="142"/>
        <end position="162"/>
    </location>
</feature>
<keyword evidence="10 12" id="KW-0472">Membrane</keyword>
<evidence type="ECO:0000256" key="1">
    <source>
        <dbReference type="ARBA" id="ARBA00001946"/>
    </source>
</evidence>
<proteinExistence type="inferred from homology"/>
<evidence type="ECO:0000256" key="3">
    <source>
        <dbReference type="ARBA" id="ARBA00005985"/>
    </source>
</evidence>
<evidence type="ECO:0000256" key="4">
    <source>
        <dbReference type="ARBA" id="ARBA00022475"/>
    </source>
</evidence>
<dbReference type="InterPro" id="IPR044878">
    <property type="entry name" value="UbiA_sf"/>
</dbReference>
<dbReference type="AlphaFoldDB" id="A0A941W0S2"/>
<feature type="transmembrane region" description="Helical" evidence="12">
    <location>
        <begin position="91"/>
        <end position="109"/>
    </location>
</feature>
<dbReference type="InterPro" id="IPR039653">
    <property type="entry name" value="Prenyltransferase"/>
</dbReference>
<feature type="transmembrane region" description="Helical" evidence="12">
    <location>
        <begin position="269"/>
        <end position="293"/>
    </location>
</feature>
<keyword evidence="4" id="KW-1003">Cell membrane</keyword>
<feature type="transmembrane region" description="Helical" evidence="12">
    <location>
        <begin position="51"/>
        <end position="71"/>
    </location>
</feature>
<dbReference type="EC" id="2.5.1.39" evidence="11"/>
<dbReference type="EMBL" id="JAANXD010000027">
    <property type="protein sequence ID" value="MBS1257577.1"/>
    <property type="molecule type" value="Genomic_DNA"/>
</dbReference>
<evidence type="ECO:0000313" key="13">
    <source>
        <dbReference type="EMBL" id="MBS1257577.1"/>
    </source>
</evidence>
<dbReference type="GO" id="GO:0005886">
    <property type="term" value="C:plasma membrane"/>
    <property type="evidence" value="ECO:0007669"/>
    <property type="project" value="TreeGrafter"/>
</dbReference>
<sequence length="294" mass="32927">MNTIQSEQNIFTRFYTILKLIKFSHTIFSLPFAVMSAFIAADGLPGTRQLLLILGALVMARSCAMTFNRLVDARYDIHNPRTSYRIQLQGMIGKTNLWFFTISCSLLFVVFAGMLNLLCLFISPLALLIIFGYSYTKRFTNLSHIVLGLSLALSPIGAWIGITGEITIAPFILALAVLLWTAGFDIIYACQDLQHDIKTGLHSIPSKIGIKNSLILSSILHFLMVIVLFIFMYFTKLHFVYFGGVCFVGLMLIYEHSLIKPHDLSKISLAFFTVNGIISMILMAVTLVDILIFC</sequence>
<dbReference type="InterPro" id="IPR000537">
    <property type="entry name" value="UbiA_prenyltransferase"/>
</dbReference>
<dbReference type="Gene3D" id="1.10.357.140">
    <property type="entry name" value="UbiA prenyltransferase"/>
    <property type="match status" value="1"/>
</dbReference>
<dbReference type="FunFam" id="1.20.120.1780:FF:000001">
    <property type="entry name" value="4-hydroxybenzoate octaprenyltransferase"/>
    <property type="match status" value="1"/>
</dbReference>
<dbReference type="CDD" id="cd13959">
    <property type="entry name" value="PT_UbiA_COQ2"/>
    <property type="match status" value="1"/>
</dbReference>
<feature type="transmembrane region" description="Helical" evidence="12">
    <location>
        <begin position="20"/>
        <end position="39"/>
    </location>
</feature>
<evidence type="ECO:0000256" key="9">
    <source>
        <dbReference type="ARBA" id="ARBA00022989"/>
    </source>
</evidence>
<evidence type="ECO:0000256" key="8">
    <source>
        <dbReference type="ARBA" id="ARBA00022692"/>
    </source>
</evidence>
<keyword evidence="7" id="KW-0831">Ubiquinone biosynthesis</keyword>
<evidence type="ECO:0000256" key="10">
    <source>
        <dbReference type="ARBA" id="ARBA00023136"/>
    </source>
</evidence>
<name>A0A941W0S2_9BACT</name>
<evidence type="ECO:0000256" key="11">
    <source>
        <dbReference type="ARBA" id="ARBA00034524"/>
    </source>
</evidence>
<dbReference type="InterPro" id="IPR006371">
    <property type="entry name" value="Polyprenyltransferase_UbiA-li"/>
</dbReference>
<evidence type="ECO:0000256" key="5">
    <source>
        <dbReference type="ARBA" id="ARBA00022519"/>
    </source>
</evidence>
<keyword evidence="6" id="KW-0808">Transferase</keyword>
<accession>A0A941W0S2</accession>
<evidence type="ECO:0000256" key="2">
    <source>
        <dbReference type="ARBA" id="ARBA00004141"/>
    </source>
</evidence>
<comment type="subcellular location">
    <subcellularLocation>
        <location evidence="2">Membrane</location>
        <topology evidence="2">Multi-pass membrane protein</topology>
    </subcellularLocation>
</comment>
<dbReference type="PANTHER" id="PTHR11048">
    <property type="entry name" value="PRENYLTRANSFERASES"/>
    <property type="match status" value="1"/>
</dbReference>
<keyword evidence="9 12" id="KW-1133">Transmembrane helix</keyword>
<keyword evidence="8 12" id="KW-0812">Transmembrane</keyword>
<gene>
    <name evidence="13" type="ORF">MAG551_00621</name>
</gene>
<dbReference type="PANTHER" id="PTHR11048:SF28">
    <property type="entry name" value="4-HYDROXYBENZOATE POLYPRENYLTRANSFERASE, MITOCHONDRIAL"/>
    <property type="match status" value="1"/>
</dbReference>
<evidence type="ECO:0000256" key="12">
    <source>
        <dbReference type="SAM" id="Phobius"/>
    </source>
</evidence>
<protein>
    <recommendedName>
        <fullName evidence="11">4-hydroxybenzoate polyprenyltransferase</fullName>
        <ecNumber evidence="11">2.5.1.39</ecNumber>
    </recommendedName>
</protein>
<dbReference type="NCBIfam" id="TIGR01475">
    <property type="entry name" value="ubiA_other"/>
    <property type="match status" value="1"/>
</dbReference>
<organism evidence="13 14">
    <name type="scientific">Candidatus Scalindua arabica</name>
    <dbReference type="NCBI Taxonomy" id="1127984"/>
    <lineage>
        <taxon>Bacteria</taxon>
        <taxon>Pseudomonadati</taxon>
        <taxon>Planctomycetota</taxon>
        <taxon>Candidatus Brocadiia</taxon>
        <taxon>Candidatus Brocadiales</taxon>
        <taxon>Candidatus Scalinduaceae</taxon>
        <taxon>Candidatus Scalindua</taxon>
    </lineage>
</organism>
<dbReference type="Gene3D" id="1.20.120.1780">
    <property type="entry name" value="UbiA prenyltransferase"/>
    <property type="match status" value="1"/>
</dbReference>
<dbReference type="FunFam" id="1.10.357.140:FF:000008">
    <property type="entry name" value="4-hydroxybenzoate octaprenyltransferase"/>
    <property type="match status" value="1"/>
</dbReference>
<evidence type="ECO:0000256" key="7">
    <source>
        <dbReference type="ARBA" id="ARBA00022688"/>
    </source>
</evidence>
<dbReference type="GO" id="GO:0008412">
    <property type="term" value="F:4-hydroxybenzoate polyprenyltransferase activity"/>
    <property type="evidence" value="ECO:0007669"/>
    <property type="project" value="UniProtKB-EC"/>
</dbReference>
<dbReference type="GO" id="GO:0006744">
    <property type="term" value="P:ubiquinone biosynthetic process"/>
    <property type="evidence" value="ECO:0007669"/>
    <property type="project" value="UniProtKB-KW"/>
</dbReference>
<evidence type="ECO:0000313" key="14">
    <source>
        <dbReference type="Proteomes" id="UP000722750"/>
    </source>
</evidence>
<comment type="caution">
    <text evidence="13">The sequence shown here is derived from an EMBL/GenBank/DDBJ whole genome shotgun (WGS) entry which is preliminary data.</text>
</comment>
<feature type="transmembrane region" description="Helical" evidence="12">
    <location>
        <begin position="168"/>
        <end position="191"/>
    </location>
</feature>
<feature type="transmembrane region" description="Helical" evidence="12">
    <location>
        <begin position="115"/>
        <end position="135"/>
    </location>
</feature>
<dbReference type="Proteomes" id="UP000722750">
    <property type="component" value="Unassembled WGS sequence"/>
</dbReference>
<feature type="transmembrane region" description="Helical" evidence="12">
    <location>
        <begin position="239"/>
        <end position="257"/>
    </location>
</feature>